<organism evidence="2 3">
    <name type="scientific">Nocardioides caricicola</name>
    <dbReference type="NCBI Taxonomy" id="634770"/>
    <lineage>
        <taxon>Bacteria</taxon>
        <taxon>Bacillati</taxon>
        <taxon>Actinomycetota</taxon>
        <taxon>Actinomycetes</taxon>
        <taxon>Propionibacteriales</taxon>
        <taxon>Nocardioidaceae</taxon>
        <taxon>Nocardioides</taxon>
    </lineage>
</organism>
<dbReference type="EMBL" id="JBHSMD010000002">
    <property type="protein sequence ID" value="MFC5492962.1"/>
    <property type="molecule type" value="Genomic_DNA"/>
</dbReference>
<feature type="domain" description="Methyltransferase" evidence="1">
    <location>
        <begin position="38"/>
        <end position="145"/>
    </location>
</feature>
<evidence type="ECO:0000313" key="3">
    <source>
        <dbReference type="Proteomes" id="UP001595956"/>
    </source>
</evidence>
<dbReference type="InterPro" id="IPR029063">
    <property type="entry name" value="SAM-dependent_MTases_sf"/>
</dbReference>
<dbReference type="Gene3D" id="3.40.50.150">
    <property type="entry name" value="Vaccinia Virus protein VP39"/>
    <property type="match status" value="1"/>
</dbReference>
<protein>
    <submittedName>
        <fullName evidence="2">Methyltransferase domain-containing protein</fullName>
    </submittedName>
</protein>
<keyword evidence="2" id="KW-0489">Methyltransferase</keyword>
<dbReference type="PANTHER" id="PTHR43861:SF1">
    <property type="entry name" value="TRANS-ACONITATE 2-METHYLTRANSFERASE"/>
    <property type="match status" value="1"/>
</dbReference>
<accession>A0ABW0N245</accession>
<dbReference type="GO" id="GO:0008168">
    <property type="term" value="F:methyltransferase activity"/>
    <property type="evidence" value="ECO:0007669"/>
    <property type="project" value="UniProtKB-KW"/>
</dbReference>
<dbReference type="GO" id="GO:0032259">
    <property type="term" value="P:methylation"/>
    <property type="evidence" value="ECO:0007669"/>
    <property type="project" value="UniProtKB-KW"/>
</dbReference>
<reference evidence="3" key="1">
    <citation type="journal article" date="2019" name="Int. J. Syst. Evol. Microbiol.">
        <title>The Global Catalogue of Microorganisms (GCM) 10K type strain sequencing project: providing services to taxonomists for standard genome sequencing and annotation.</title>
        <authorList>
            <consortium name="The Broad Institute Genomics Platform"/>
            <consortium name="The Broad Institute Genome Sequencing Center for Infectious Disease"/>
            <person name="Wu L."/>
            <person name="Ma J."/>
        </authorList>
    </citation>
    <scope>NUCLEOTIDE SEQUENCE [LARGE SCALE GENOMIC DNA]</scope>
    <source>
        <strain evidence="3">KACC 13778</strain>
    </source>
</reference>
<dbReference type="Proteomes" id="UP001595956">
    <property type="component" value="Unassembled WGS sequence"/>
</dbReference>
<name>A0ABW0N245_9ACTN</name>
<comment type="caution">
    <text evidence="2">The sequence shown here is derived from an EMBL/GenBank/DDBJ whole genome shotgun (WGS) entry which is preliminary data.</text>
</comment>
<dbReference type="CDD" id="cd02440">
    <property type="entry name" value="AdoMet_MTases"/>
    <property type="match status" value="1"/>
</dbReference>
<dbReference type="InterPro" id="IPR025714">
    <property type="entry name" value="Methyltranfer_dom"/>
</dbReference>
<dbReference type="Pfam" id="PF13847">
    <property type="entry name" value="Methyltransf_31"/>
    <property type="match status" value="1"/>
</dbReference>
<gene>
    <name evidence="2" type="ORF">ACFPKY_07615</name>
</gene>
<sequence>MTTYSLGSDDAELTRLEQQSARIAEPTRILFRAAGIGPGMRVLDLGTGIGDSAVILAELVGPSGEVVGLDNDPRMVETARARCDGLANVSFVEGDVTRAPGDGEYDAVVSRLLVLHLADPAAVLRHYLGSVRPGGLVVTLDYDTRAAGAEPAVPLVSEMFGLVAATLRSAGADPTIGSRLQAIHADVGLEDIGALAITQYLPPDSPVGPGLLAGVVRSLATRMVSLGLVTADQLDVDTLHDRLAAALREAGAFFVPPTLAASWGRRPGPVPHER</sequence>
<dbReference type="PANTHER" id="PTHR43861">
    <property type="entry name" value="TRANS-ACONITATE 2-METHYLTRANSFERASE-RELATED"/>
    <property type="match status" value="1"/>
</dbReference>
<evidence type="ECO:0000313" key="2">
    <source>
        <dbReference type="EMBL" id="MFC5492962.1"/>
    </source>
</evidence>
<dbReference type="SUPFAM" id="SSF53335">
    <property type="entry name" value="S-adenosyl-L-methionine-dependent methyltransferases"/>
    <property type="match status" value="1"/>
</dbReference>
<keyword evidence="3" id="KW-1185">Reference proteome</keyword>
<dbReference type="RefSeq" id="WP_345171632.1">
    <property type="nucleotide sequence ID" value="NZ_BAABFQ010000003.1"/>
</dbReference>
<evidence type="ECO:0000259" key="1">
    <source>
        <dbReference type="Pfam" id="PF13847"/>
    </source>
</evidence>
<keyword evidence="2" id="KW-0808">Transferase</keyword>
<proteinExistence type="predicted"/>